<feature type="transmembrane region" description="Helical" evidence="1">
    <location>
        <begin position="9"/>
        <end position="31"/>
    </location>
</feature>
<evidence type="ECO:0000256" key="1">
    <source>
        <dbReference type="SAM" id="Phobius"/>
    </source>
</evidence>
<sequence length="193" mass="20814">MSIRAGRVFLAFAGVLLVASLTWIGIVWFIADAVPGDFVAPSLIGFVALVLLVVGALTFSQFVEVSVSPDRITVRHVVGARRSVLLSEIDEVVLLQRLVLPGRGGVSAVPRVLLRHGDRTVLAFTPQERGVVEMLASHGLQSTVVSEPLTPIQASRRYPRSVSVGELLGGPMLWAALVIAVFAIAWVFWIVLR</sequence>
<dbReference type="EMBL" id="FUHU01000009">
    <property type="protein sequence ID" value="SJM49216.1"/>
    <property type="molecule type" value="Genomic_DNA"/>
</dbReference>
<reference evidence="2 3" key="1">
    <citation type="submission" date="2017-02" db="EMBL/GenBank/DDBJ databases">
        <authorList>
            <person name="Peterson S.W."/>
        </authorList>
    </citation>
    <scope>NUCLEOTIDE SEQUENCE [LARGE SCALE GENOMIC DNA]</scope>
    <source>
        <strain evidence="2 3">LMG 22410</strain>
    </source>
</reference>
<feature type="transmembrane region" description="Helical" evidence="1">
    <location>
        <begin position="43"/>
        <end position="63"/>
    </location>
</feature>
<gene>
    <name evidence="2" type="ORF">CZ674_01870</name>
</gene>
<evidence type="ECO:0000313" key="2">
    <source>
        <dbReference type="EMBL" id="SJM49216.1"/>
    </source>
</evidence>
<dbReference type="AlphaFoldDB" id="A0A1R4F033"/>
<keyword evidence="1" id="KW-1133">Transmembrane helix</keyword>
<evidence type="ECO:0000313" key="3">
    <source>
        <dbReference type="Proteomes" id="UP000195787"/>
    </source>
</evidence>
<accession>A0A1R4F033</accession>
<keyword evidence="3" id="KW-1185">Reference proteome</keyword>
<proteinExistence type="predicted"/>
<protein>
    <submittedName>
        <fullName evidence="2">Uncharacterized protein</fullName>
    </submittedName>
</protein>
<keyword evidence="1" id="KW-0812">Transmembrane</keyword>
<organism evidence="2 3">
    <name type="scientific">Agrococcus casei LMG 22410</name>
    <dbReference type="NCBI Taxonomy" id="1255656"/>
    <lineage>
        <taxon>Bacteria</taxon>
        <taxon>Bacillati</taxon>
        <taxon>Actinomycetota</taxon>
        <taxon>Actinomycetes</taxon>
        <taxon>Micrococcales</taxon>
        <taxon>Microbacteriaceae</taxon>
        <taxon>Agrococcus</taxon>
    </lineage>
</organism>
<feature type="transmembrane region" description="Helical" evidence="1">
    <location>
        <begin position="167"/>
        <end position="192"/>
    </location>
</feature>
<dbReference type="GeneID" id="303171947"/>
<keyword evidence="1" id="KW-0472">Membrane</keyword>
<dbReference type="Proteomes" id="UP000195787">
    <property type="component" value="Unassembled WGS sequence"/>
</dbReference>
<dbReference type="OrthoDB" id="5112591at2"/>
<name>A0A1R4F033_9MICO</name>
<dbReference type="RefSeq" id="WP_086990701.1">
    <property type="nucleotide sequence ID" value="NZ_FUHU01000009.1"/>
</dbReference>